<feature type="compositionally biased region" description="Polar residues" evidence="2">
    <location>
        <begin position="32"/>
        <end position="41"/>
    </location>
</feature>
<accession>A0AB34KFG5</accession>
<protein>
    <submittedName>
        <fullName evidence="3">Uncharacterized protein</fullName>
    </submittedName>
</protein>
<feature type="region of interest" description="Disordered" evidence="2">
    <location>
        <begin position="1"/>
        <end position="56"/>
    </location>
</feature>
<sequence length="201" mass="22590">MAFHGQHPFQYTPQPQPQQSNTFQPPFGPAPFSTNSSSAPASFNDLPLPGEQGAFATNDAQSYDLPQNAGPFRAFSSQLMQLESRLEGRFQEIRLRAESADSAIAKLENTRNRTNPLDRAIESRLEDLENRSARAETSLTTLSRSLQGLTKTLDELDLRAERSADDAYAMITLIIDIVTRQLEVNRMESKELQQYQQRGEQ</sequence>
<evidence type="ECO:0000256" key="2">
    <source>
        <dbReference type="SAM" id="MobiDB-lite"/>
    </source>
</evidence>
<organism evidence="3 4">
    <name type="scientific">Cladosporium halotolerans</name>
    <dbReference type="NCBI Taxonomy" id="1052096"/>
    <lineage>
        <taxon>Eukaryota</taxon>
        <taxon>Fungi</taxon>
        <taxon>Dikarya</taxon>
        <taxon>Ascomycota</taxon>
        <taxon>Pezizomycotina</taxon>
        <taxon>Dothideomycetes</taxon>
        <taxon>Dothideomycetidae</taxon>
        <taxon>Cladosporiales</taxon>
        <taxon>Cladosporiaceae</taxon>
        <taxon>Cladosporium</taxon>
    </lineage>
</organism>
<evidence type="ECO:0000313" key="3">
    <source>
        <dbReference type="EMBL" id="KAL1583649.1"/>
    </source>
</evidence>
<dbReference type="AlphaFoldDB" id="A0AB34KFG5"/>
<keyword evidence="4" id="KW-1185">Reference proteome</keyword>
<evidence type="ECO:0000313" key="4">
    <source>
        <dbReference type="Proteomes" id="UP000803884"/>
    </source>
</evidence>
<comment type="caution">
    <text evidence="3">The sequence shown here is derived from an EMBL/GenBank/DDBJ whole genome shotgun (WGS) entry which is preliminary data.</text>
</comment>
<feature type="coiled-coil region" evidence="1">
    <location>
        <begin position="90"/>
        <end position="145"/>
    </location>
</feature>
<name>A0AB34KFG5_9PEZI</name>
<proteinExistence type="predicted"/>
<dbReference type="RefSeq" id="XP_069226756.1">
    <property type="nucleotide sequence ID" value="XM_069376382.1"/>
</dbReference>
<evidence type="ECO:0000256" key="1">
    <source>
        <dbReference type="SAM" id="Coils"/>
    </source>
</evidence>
<keyword evidence="1" id="KW-0175">Coiled coil</keyword>
<feature type="compositionally biased region" description="Low complexity" evidence="2">
    <location>
        <begin position="8"/>
        <end position="25"/>
    </location>
</feature>
<dbReference type="EMBL" id="JAAQHG020000033">
    <property type="protein sequence ID" value="KAL1583649.1"/>
    <property type="molecule type" value="Genomic_DNA"/>
</dbReference>
<dbReference type="Proteomes" id="UP000803884">
    <property type="component" value="Unassembled WGS sequence"/>
</dbReference>
<reference evidence="3 4" key="1">
    <citation type="journal article" date="2020" name="Microbiol. Resour. Announc.">
        <title>Draft Genome Sequence of a Cladosporium Species Isolated from the Mesophotic Ascidian Didemnum maculosum.</title>
        <authorList>
            <person name="Gioti A."/>
            <person name="Siaperas R."/>
            <person name="Nikolaivits E."/>
            <person name="Le Goff G."/>
            <person name="Ouazzani J."/>
            <person name="Kotoulas G."/>
            <person name="Topakas E."/>
        </authorList>
    </citation>
    <scope>NUCLEOTIDE SEQUENCE [LARGE SCALE GENOMIC DNA]</scope>
    <source>
        <strain evidence="3 4">TM138-S3</strain>
    </source>
</reference>
<gene>
    <name evidence="3" type="ORF">WHR41_07778</name>
</gene>
<dbReference type="GeneID" id="96009220"/>